<dbReference type="Proteomes" id="UP000078237">
    <property type="component" value="Unassembled WGS sequence"/>
</dbReference>
<gene>
    <name evidence="1" type="ORF">MMYC01_210210</name>
</gene>
<evidence type="ECO:0000313" key="1">
    <source>
        <dbReference type="EMBL" id="KXX73155.1"/>
    </source>
</evidence>
<protein>
    <submittedName>
        <fullName evidence="1">Uncharacterized protein</fullName>
    </submittedName>
</protein>
<reference evidence="1 2" key="1">
    <citation type="journal article" date="2016" name="Genome Announc.">
        <title>Genome Sequence of Madurella mycetomatis mm55, Isolated from a Human Mycetoma Case in Sudan.</title>
        <authorList>
            <person name="Smit S."/>
            <person name="Derks M.F."/>
            <person name="Bervoets S."/>
            <person name="Fahal A."/>
            <person name="van Leeuwen W."/>
            <person name="van Belkum A."/>
            <person name="van de Sande W.W."/>
        </authorList>
    </citation>
    <scope>NUCLEOTIDE SEQUENCE [LARGE SCALE GENOMIC DNA]</scope>
    <source>
        <strain evidence="2">mm55</strain>
    </source>
</reference>
<accession>A0A175VPI6</accession>
<dbReference type="PANTHER" id="PTHR31252:SF11">
    <property type="entry name" value="DUF4419 DOMAIN-CONTAINING PROTEIN"/>
    <property type="match status" value="1"/>
</dbReference>
<organism evidence="1 2">
    <name type="scientific">Madurella mycetomatis</name>
    <dbReference type="NCBI Taxonomy" id="100816"/>
    <lineage>
        <taxon>Eukaryota</taxon>
        <taxon>Fungi</taxon>
        <taxon>Dikarya</taxon>
        <taxon>Ascomycota</taxon>
        <taxon>Pezizomycotina</taxon>
        <taxon>Sordariomycetes</taxon>
        <taxon>Sordariomycetidae</taxon>
        <taxon>Sordariales</taxon>
        <taxon>Sordariales incertae sedis</taxon>
        <taxon>Madurella</taxon>
    </lineage>
</organism>
<sequence length="386" mass="42409">MPVTIHPSSRMPEPARLPGYTHATSAGQLLASITTDDDVDGNPRTRPRPYKEIIQSSFPTLSRTTSTTYAAKNGLIFSCLEAYNNHHNLVLRPDDIWLAILTQLSIYISANASTLRPLLLHSPPPSTQAEKKELHIETSLSPSTDHGAIAGQMAALLTGELADPSLLEDFILPSFSTSLAADTTAACVTLLGTMRKYFVYSWGTRCGIPSVRLLGSARDWASISLRCASYLGAGRFGAGAEAWYREALRPVLDGLEESFRDPLGQRARAFWQRVVDREEPNGSGKVGYSGWITAFAWWDEDGGCLRDVHAVGLERGQVPMGFVKVPVRLVEDGFVREAEMVAGSVGMRIRRWEEREDDDYGGYARGGGDYDTIQPELGWFIYFAGS</sequence>
<dbReference type="Pfam" id="PF14388">
    <property type="entry name" value="DUF4419"/>
    <property type="match status" value="1"/>
</dbReference>
<dbReference type="VEuPathDB" id="FungiDB:MMYC01_210210"/>
<dbReference type="AlphaFoldDB" id="A0A175VPI6"/>
<dbReference type="EMBL" id="LCTW02000529">
    <property type="protein sequence ID" value="KXX73155.1"/>
    <property type="molecule type" value="Genomic_DNA"/>
</dbReference>
<name>A0A175VPI6_9PEZI</name>
<dbReference type="InterPro" id="IPR025533">
    <property type="entry name" value="DUF4419"/>
</dbReference>
<dbReference type="OrthoDB" id="9978173at2759"/>
<evidence type="ECO:0000313" key="2">
    <source>
        <dbReference type="Proteomes" id="UP000078237"/>
    </source>
</evidence>
<comment type="caution">
    <text evidence="1">The sequence shown here is derived from an EMBL/GenBank/DDBJ whole genome shotgun (WGS) entry which is preliminary data.</text>
</comment>
<dbReference type="PANTHER" id="PTHR31252">
    <property type="entry name" value="DUF4419 DOMAIN-CONTAINING PROTEIN"/>
    <property type="match status" value="1"/>
</dbReference>
<proteinExistence type="predicted"/>
<keyword evidence="2" id="KW-1185">Reference proteome</keyword>